<comment type="caution">
    <text evidence="4">The sequence shown here is derived from an EMBL/GenBank/DDBJ whole genome shotgun (WGS) entry which is preliminary data.</text>
</comment>
<keyword evidence="5" id="KW-1185">Reference proteome</keyword>
<proteinExistence type="predicted"/>
<dbReference type="Pfam" id="PF14326">
    <property type="entry name" value="DUF4384"/>
    <property type="match status" value="1"/>
</dbReference>
<keyword evidence="1" id="KW-0732">Signal</keyword>
<accession>A0AAV3XEK5</accession>
<dbReference type="SUPFAM" id="SSF52129">
    <property type="entry name" value="Caspase-like"/>
    <property type="match status" value="1"/>
</dbReference>
<dbReference type="Gene3D" id="3.40.50.1460">
    <property type="match status" value="1"/>
</dbReference>
<dbReference type="Pfam" id="PF00656">
    <property type="entry name" value="Peptidase_C14"/>
    <property type="match status" value="1"/>
</dbReference>
<evidence type="ECO:0000313" key="4">
    <source>
        <dbReference type="EMBL" id="GET37842.1"/>
    </source>
</evidence>
<feature type="chain" id="PRO_5043629554" evidence="1">
    <location>
        <begin position="19"/>
        <end position="727"/>
    </location>
</feature>
<evidence type="ECO:0000256" key="1">
    <source>
        <dbReference type="SAM" id="SignalP"/>
    </source>
</evidence>
<dbReference type="InterPro" id="IPR025493">
    <property type="entry name" value="DUF4384"/>
</dbReference>
<dbReference type="GO" id="GO:0004197">
    <property type="term" value="F:cysteine-type endopeptidase activity"/>
    <property type="evidence" value="ECO:0007669"/>
    <property type="project" value="InterPro"/>
</dbReference>
<dbReference type="Proteomes" id="UP001050975">
    <property type="component" value="Unassembled WGS sequence"/>
</dbReference>
<gene>
    <name evidence="4" type="ORF">MiSe_25960</name>
</gene>
<dbReference type="InterPro" id="IPR029030">
    <property type="entry name" value="Caspase-like_dom_sf"/>
</dbReference>
<reference evidence="4" key="1">
    <citation type="submission" date="2019-10" db="EMBL/GenBank/DDBJ databases">
        <title>Draft genome sequece of Microseira wollei NIES-4236.</title>
        <authorList>
            <person name="Yamaguchi H."/>
            <person name="Suzuki S."/>
            <person name="Kawachi M."/>
        </authorList>
    </citation>
    <scope>NUCLEOTIDE SEQUENCE</scope>
    <source>
        <strain evidence="4">NIES-4236</strain>
    </source>
</reference>
<organism evidence="4 5">
    <name type="scientific">Microseira wollei NIES-4236</name>
    <dbReference type="NCBI Taxonomy" id="2530354"/>
    <lineage>
        <taxon>Bacteria</taxon>
        <taxon>Bacillati</taxon>
        <taxon>Cyanobacteriota</taxon>
        <taxon>Cyanophyceae</taxon>
        <taxon>Oscillatoriophycideae</taxon>
        <taxon>Aerosakkonematales</taxon>
        <taxon>Aerosakkonemataceae</taxon>
        <taxon>Microseira</taxon>
    </lineage>
</organism>
<feature type="domain" description="DUF4384" evidence="3">
    <location>
        <begin position="570"/>
        <end position="652"/>
    </location>
</feature>
<evidence type="ECO:0000259" key="3">
    <source>
        <dbReference type="Pfam" id="PF14326"/>
    </source>
</evidence>
<evidence type="ECO:0000259" key="2">
    <source>
        <dbReference type="Pfam" id="PF00656"/>
    </source>
</evidence>
<feature type="domain" description="Peptidase C14 caspase" evidence="2">
    <location>
        <begin position="44"/>
        <end position="287"/>
    </location>
</feature>
<name>A0AAV3XEK5_9CYAN</name>
<dbReference type="RefSeq" id="WP_226580017.1">
    <property type="nucleotide sequence ID" value="NZ_BLAY01000035.1"/>
</dbReference>
<dbReference type="GO" id="GO:0006508">
    <property type="term" value="P:proteolysis"/>
    <property type="evidence" value="ECO:0007669"/>
    <property type="project" value="InterPro"/>
</dbReference>
<sequence>MFRISRRQFLLFAGSALATWGCNQFYIQRQGDRYARSLAQNTSRKLALLVGINDYANTKEFTPLRGCITDVELQRELLIYRFGFNPKDIITLTNAQASRQGILTAFEEHLIKQAKPEDVVVFHYSGHGSRVADPDKDFPDRLNGTFVPIDAGLPSGFPQQGGVVQDIMGHTLFLLMKAVPSENLTVVLDSCYSGGGTRGNFRIRSRDGGSQLQISAAEKGYQEQWLSRLNLSPQDFITQRRQGVAKGVVIAAAQRNQRAADAPFSEFYAGAFTYLMTQYLWQQTGNVENAIANIIRDIKPLSFQVPLTDVQPQSGNEKKPVYFIDQQVPPAEAVIIEVKGNQATLWLGGIDRESLAAFDKEAIFTIVDASGGSAGQVTLESRQGLIGKAKLEGAAKEGALLQEAARAIPSDLKLRIGLDLSLGADASAAKQALQAIKRIEAVNVPYQGDVQYLLGRITAADRQAFSSKGQAEVPAEASISLFSPGRDEVIPDSFGEAGETVTKAVSRLEAKLKSLLAVRIVKMTLNANSSRLKVTASMHPEGQNQLIAQAFTARSGISRERSATLSHKLPLGTPIQFQVTNQETRPLYLSILLVDPTGGLTVLFPNQWRQSEEATRLEAGQTLQIPNTNQDEFELVAQAKGIGEMLIIASISPLKKALLTLQSLAQELQQSRGPVVLGRGSRSAEDVMGDLLSDLSSDRSGNGPVVGVRYKVRAAEIAALSITFEVI</sequence>
<evidence type="ECO:0000313" key="5">
    <source>
        <dbReference type="Proteomes" id="UP001050975"/>
    </source>
</evidence>
<dbReference type="InterPro" id="IPR011189">
    <property type="entry name" value="UCP_caspase_lke"/>
</dbReference>
<dbReference type="EMBL" id="BLAY01000035">
    <property type="protein sequence ID" value="GET37842.1"/>
    <property type="molecule type" value="Genomic_DNA"/>
</dbReference>
<dbReference type="AlphaFoldDB" id="A0AAV3XEK5"/>
<dbReference type="InterPro" id="IPR011600">
    <property type="entry name" value="Pept_C14_caspase"/>
</dbReference>
<protein>
    <submittedName>
        <fullName evidence="4">Peptidase C14, caspase catalytic subunit p20</fullName>
    </submittedName>
</protein>
<dbReference type="PANTHER" id="PTHR48104:SF30">
    <property type="entry name" value="METACASPASE-1"/>
    <property type="match status" value="1"/>
</dbReference>
<feature type="signal peptide" evidence="1">
    <location>
        <begin position="1"/>
        <end position="18"/>
    </location>
</feature>
<dbReference type="PANTHER" id="PTHR48104">
    <property type="entry name" value="METACASPASE-4"/>
    <property type="match status" value="1"/>
</dbReference>
<dbReference type="InterPro" id="IPR050452">
    <property type="entry name" value="Metacaspase"/>
</dbReference>
<dbReference type="GO" id="GO:0005737">
    <property type="term" value="C:cytoplasm"/>
    <property type="evidence" value="ECO:0007669"/>
    <property type="project" value="TreeGrafter"/>
</dbReference>
<dbReference type="PIRSF" id="PIRSF007398">
    <property type="entry name" value="Sll0148_caspase"/>
    <property type="match status" value="1"/>
</dbReference>